<feature type="compositionally biased region" description="Basic and acidic residues" evidence="1">
    <location>
        <begin position="536"/>
        <end position="551"/>
    </location>
</feature>
<feature type="compositionally biased region" description="Low complexity" evidence="1">
    <location>
        <begin position="926"/>
        <end position="941"/>
    </location>
</feature>
<accession>A0A167NGM8</accession>
<dbReference type="RefSeq" id="XP_018293899.1">
    <property type="nucleotide sequence ID" value="XM_018435317.1"/>
</dbReference>
<feature type="compositionally biased region" description="Basic and acidic residues" evidence="1">
    <location>
        <begin position="1358"/>
        <end position="1374"/>
    </location>
</feature>
<protein>
    <submittedName>
        <fullName evidence="2">Uncharacterized protein</fullName>
    </submittedName>
</protein>
<feature type="region of interest" description="Disordered" evidence="1">
    <location>
        <begin position="1173"/>
        <end position="1194"/>
    </location>
</feature>
<feature type="region of interest" description="Disordered" evidence="1">
    <location>
        <begin position="1339"/>
        <end position="1404"/>
    </location>
</feature>
<feature type="compositionally biased region" description="Low complexity" evidence="1">
    <location>
        <begin position="524"/>
        <end position="535"/>
    </location>
</feature>
<feature type="compositionally biased region" description="Polar residues" evidence="1">
    <location>
        <begin position="1642"/>
        <end position="1658"/>
    </location>
</feature>
<dbReference type="InParanoid" id="A0A167NGM8"/>
<dbReference type="EMBL" id="KV440976">
    <property type="protein sequence ID" value="OAD75859.1"/>
    <property type="molecule type" value="Genomic_DNA"/>
</dbReference>
<feature type="compositionally biased region" description="Low complexity" evidence="1">
    <location>
        <begin position="1819"/>
        <end position="1830"/>
    </location>
</feature>
<feature type="region of interest" description="Disordered" evidence="1">
    <location>
        <begin position="1511"/>
        <end position="1544"/>
    </location>
</feature>
<feature type="compositionally biased region" description="Basic and acidic residues" evidence="1">
    <location>
        <begin position="485"/>
        <end position="494"/>
    </location>
</feature>
<feature type="region of interest" description="Disordered" evidence="1">
    <location>
        <begin position="2037"/>
        <end position="2076"/>
    </location>
</feature>
<feature type="region of interest" description="Disordered" evidence="1">
    <location>
        <begin position="1727"/>
        <end position="1770"/>
    </location>
</feature>
<feature type="region of interest" description="Disordered" evidence="1">
    <location>
        <begin position="1042"/>
        <end position="1072"/>
    </location>
</feature>
<feature type="compositionally biased region" description="Basic and acidic residues" evidence="1">
    <location>
        <begin position="1748"/>
        <end position="1761"/>
    </location>
</feature>
<feature type="compositionally biased region" description="Polar residues" evidence="1">
    <location>
        <begin position="756"/>
        <end position="771"/>
    </location>
</feature>
<feature type="compositionally biased region" description="Polar residues" evidence="1">
    <location>
        <begin position="1581"/>
        <end position="1603"/>
    </location>
</feature>
<feature type="region of interest" description="Disordered" evidence="1">
    <location>
        <begin position="1575"/>
        <end position="1611"/>
    </location>
</feature>
<feature type="compositionally biased region" description="Basic and acidic residues" evidence="1">
    <location>
        <begin position="1831"/>
        <end position="1841"/>
    </location>
</feature>
<feature type="compositionally biased region" description="Polar residues" evidence="1">
    <location>
        <begin position="1977"/>
        <end position="1987"/>
    </location>
</feature>
<dbReference type="GeneID" id="28996223"/>
<feature type="compositionally biased region" description="Polar residues" evidence="1">
    <location>
        <begin position="313"/>
        <end position="326"/>
    </location>
</feature>
<feature type="compositionally biased region" description="Polar residues" evidence="1">
    <location>
        <begin position="343"/>
        <end position="372"/>
    </location>
</feature>
<dbReference type="VEuPathDB" id="FungiDB:PHYBLDRAFT_165837"/>
<feature type="compositionally biased region" description="Basic and acidic residues" evidence="1">
    <location>
        <begin position="1785"/>
        <end position="1808"/>
    </location>
</feature>
<dbReference type="OrthoDB" id="3548878at2759"/>
<feature type="compositionally biased region" description="Low complexity" evidence="1">
    <location>
        <begin position="373"/>
        <end position="384"/>
    </location>
</feature>
<feature type="region of interest" description="Disordered" evidence="1">
    <location>
        <begin position="613"/>
        <end position="687"/>
    </location>
</feature>
<gene>
    <name evidence="2" type="ORF">PHYBLDRAFT_165837</name>
</gene>
<feature type="region of interest" description="Disordered" evidence="1">
    <location>
        <begin position="1296"/>
        <end position="1325"/>
    </location>
</feature>
<feature type="compositionally biased region" description="Polar residues" evidence="1">
    <location>
        <begin position="869"/>
        <end position="879"/>
    </location>
</feature>
<keyword evidence="3" id="KW-1185">Reference proteome</keyword>
<evidence type="ECO:0000313" key="3">
    <source>
        <dbReference type="Proteomes" id="UP000077315"/>
    </source>
</evidence>
<feature type="compositionally biased region" description="Polar residues" evidence="1">
    <location>
        <begin position="1340"/>
        <end position="1357"/>
    </location>
</feature>
<reference evidence="3" key="1">
    <citation type="submission" date="2015-06" db="EMBL/GenBank/DDBJ databases">
        <title>Expansion of signal transduction pathways in fungi by whole-genome duplication.</title>
        <authorList>
            <consortium name="DOE Joint Genome Institute"/>
            <person name="Corrochano L.M."/>
            <person name="Kuo A."/>
            <person name="Marcet-Houben M."/>
            <person name="Polaino S."/>
            <person name="Salamov A."/>
            <person name="Villalobos J.M."/>
            <person name="Alvarez M.I."/>
            <person name="Avalos J."/>
            <person name="Benito E.P."/>
            <person name="Benoit I."/>
            <person name="Burger G."/>
            <person name="Camino L.P."/>
            <person name="Canovas D."/>
            <person name="Cerda-Olmedo E."/>
            <person name="Cheng J.-F."/>
            <person name="Dominguez A."/>
            <person name="Elias M."/>
            <person name="Eslava A.P."/>
            <person name="Glaser F."/>
            <person name="Grimwood J."/>
            <person name="Gutierrez G."/>
            <person name="Heitman J."/>
            <person name="Henrissat B."/>
            <person name="Iturriaga E.A."/>
            <person name="Lang B.F."/>
            <person name="Lavin J.L."/>
            <person name="Lee S."/>
            <person name="Li W."/>
            <person name="Lindquist E."/>
            <person name="Lopez-Garcia S."/>
            <person name="Luque E.M."/>
            <person name="Marcos A.T."/>
            <person name="Martin J."/>
            <person name="McCluskey K."/>
            <person name="Medina H.R."/>
            <person name="Miralles-Duran A."/>
            <person name="Miyazaki A."/>
            <person name="Munoz-Torres E."/>
            <person name="Oguiza J.A."/>
            <person name="Ohm R."/>
            <person name="Olmedo M."/>
            <person name="Orejas M."/>
            <person name="Ortiz-Castellanos L."/>
            <person name="Pisabarro A.G."/>
            <person name="Rodriguez-Romero J."/>
            <person name="Ruiz-Herrera J."/>
            <person name="Ruiz-Vazquez R."/>
            <person name="Sanz C."/>
            <person name="Schackwitz W."/>
            <person name="Schmutz J."/>
            <person name="Shahriari M."/>
            <person name="Shelest E."/>
            <person name="Silva-Franco F."/>
            <person name="Soanes D."/>
            <person name="Syed K."/>
            <person name="Tagua V.G."/>
            <person name="Talbot N.J."/>
            <person name="Thon M."/>
            <person name="De vries R.P."/>
            <person name="Wiebenga A."/>
            <person name="Yadav J.S."/>
            <person name="Braun E.L."/>
            <person name="Baker S."/>
            <person name="Garre V."/>
            <person name="Horwitz B."/>
            <person name="Torres-Martinez S."/>
            <person name="Idnurm A."/>
            <person name="Herrera-Estrella A."/>
            <person name="Gabaldon T."/>
            <person name="Grigoriev I.V."/>
        </authorList>
    </citation>
    <scope>NUCLEOTIDE SEQUENCE [LARGE SCALE GENOMIC DNA]</scope>
    <source>
        <strain evidence="3">NRRL 1555(-)</strain>
    </source>
</reference>
<name>A0A167NGM8_PHYB8</name>
<dbReference type="Proteomes" id="UP000077315">
    <property type="component" value="Unassembled WGS sequence"/>
</dbReference>
<feature type="region of interest" description="Disordered" evidence="1">
    <location>
        <begin position="1"/>
        <end position="22"/>
    </location>
</feature>
<feature type="compositionally biased region" description="Basic and acidic residues" evidence="1">
    <location>
        <begin position="396"/>
        <end position="406"/>
    </location>
</feature>
<feature type="region of interest" description="Disordered" evidence="1">
    <location>
        <begin position="1642"/>
        <end position="1664"/>
    </location>
</feature>
<proteinExistence type="predicted"/>
<feature type="compositionally biased region" description="Basic and acidic residues" evidence="1">
    <location>
        <begin position="818"/>
        <end position="832"/>
    </location>
</feature>
<feature type="compositionally biased region" description="Basic and acidic residues" evidence="1">
    <location>
        <begin position="1865"/>
        <end position="1874"/>
    </location>
</feature>
<feature type="compositionally biased region" description="Low complexity" evidence="1">
    <location>
        <begin position="1315"/>
        <end position="1325"/>
    </location>
</feature>
<feature type="region of interest" description="Disordered" evidence="1">
    <location>
        <begin position="460"/>
        <end position="567"/>
    </location>
</feature>
<feature type="region of interest" description="Disordered" evidence="1">
    <location>
        <begin position="312"/>
        <end position="442"/>
    </location>
</feature>
<evidence type="ECO:0000256" key="1">
    <source>
        <dbReference type="SAM" id="MobiDB-lite"/>
    </source>
</evidence>
<feature type="compositionally biased region" description="Polar residues" evidence="1">
    <location>
        <begin position="1230"/>
        <end position="1250"/>
    </location>
</feature>
<feature type="compositionally biased region" description="Basic and acidic residues" evidence="1">
    <location>
        <begin position="1511"/>
        <end position="1523"/>
    </location>
</feature>
<feature type="region of interest" description="Disordered" evidence="1">
    <location>
        <begin position="955"/>
        <end position="1006"/>
    </location>
</feature>
<feature type="compositionally biased region" description="Polar residues" evidence="1">
    <location>
        <begin position="1533"/>
        <end position="1544"/>
    </location>
</feature>
<feature type="compositionally biased region" description="Polar residues" evidence="1">
    <location>
        <begin position="779"/>
        <end position="804"/>
    </location>
</feature>
<feature type="compositionally biased region" description="Low complexity" evidence="1">
    <location>
        <begin position="907"/>
        <end position="919"/>
    </location>
</feature>
<feature type="compositionally biased region" description="Polar residues" evidence="1">
    <location>
        <begin position="649"/>
        <end position="681"/>
    </location>
</feature>
<feature type="compositionally biased region" description="Basic residues" evidence="1">
    <location>
        <begin position="2063"/>
        <end position="2076"/>
    </location>
</feature>
<feature type="compositionally biased region" description="Polar residues" evidence="1">
    <location>
        <begin position="739"/>
        <end position="749"/>
    </location>
</feature>
<feature type="region of interest" description="Disordered" evidence="1">
    <location>
        <begin position="1230"/>
        <end position="1255"/>
    </location>
</feature>
<feature type="compositionally biased region" description="Polar residues" evidence="1">
    <location>
        <begin position="1049"/>
        <end position="1066"/>
    </location>
</feature>
<evidence type="ECO:0000313" key="2">
    <source>
        <dbReference type="EMBL" id="OAD75859.1"/>
    </source>
</evidence>
<feature type="region of interest" description="Disordered" evidence="1">
    <location>
        <begin position="726"/>
        <end position="941"/>
    </location>
</feature>
<sequence>MPLDNYKKRSNSRGSPGRQLNEADLRADDEVYRQVDHRSTHFYIKINLFKYIFDPQGSDVRKAHVIQHDYGNQQSSHENNWKTPSNAEMQRSVVGNTHEIGLGEGVQEHAQTSGFTYGSEDIGSRVRQKTPVSGQYNIVPQDNNKDVLSHSTWSPHQHAEHDYASLGTYAYAKATEDPARDIVGDGLKDTLHGSHSPTIQSKSAIKQNAVTTDHFVRTPAINEAFSMAVRSSFLDLGHIVDVIKSSHAHDYTSDQAMKGVGFDVGKRLSGAGAAIGAAIGSVFHSSHPHNSHPQTIEETPDVKIARNREAFTGQHQSVDSYDHNQGSRGGINRASFGAKSPDLDSSTQNEEMPSTWPDSSDPQKTFSQETRGISSVVSPSIKSSMGLDRGANLVRVNKERIKEKNSSHPPVAHVPDVSRKNAGKSDMSEKPMESPSSSFVEDEYGVTANDAYYDKLSTSADDWEDNHTSSETGADPYKPTSHLKPSLEHERHVATPDIPPLKMGRPAVGYAGDGLSNQTYSHGRNNLSASSNRNAFETDHNQQSYKYRDMSSHPVSSKSGLEHTSMPYNDRVNREQSAPGIIPQSAANHGLGNNNMSDRNAQAKFDTSHNMYSNITQQKQPRRSDMLSSGVHSDMSHKPKNEMPGMNNKPISSSSVSQPQDGRQGSYSNTKVSQATGMSSATDDRHASEGTISEAANYLTKLATSATAAIDSGIQATESAVKSLIKDTTTQETHDGTREATSMDDQSNAYHYGTKSGHQNPGPQELTTSFHNPRDVSTYGRTHNTLPEDNTFLPLTSKVNSRTKGPNFPNADQLAPTESERKHYHEQVDVRGSEPQNKGPPKKTVRLVYSEDTDSYVPASPEGNGSPIAGSTYTGASSVRHSHVEPNAQGGRNTGLSHPLSGFADTSKNSSYANNNSYKDGTTLGNSQSNSLSHRSNSSHLAKLAAGGAMTDTGIGASATNARPSAPPTSGYEGYNPAFSSSTGAFNSHRKSRGNYGIPKDDTRGLSTSDFYENEEPGFDEVMDISDISGQESRTGMYRNYNDDILSEPTESGDSNNTLPPSSRHTSPYDHDILVNSNQSEGAIVEDDIGADFRVNRLGQYEYETSSEDYEAEEGSFYDADNDESNDYMPYYGARKRTWSPRQSHRDQFVMEDSYNNRTPLNERVGEAVRRNSGYAGKSSSSFNSSQTTPQVSDNKRNMEYIAAGVAGAGFSATLKPGVKRNLYETRQTVPSHNKTTPNTGWPQGFTTKNGVRDGNILQKSEAIVPAKSGESNDHYPQLPSSSVHHNVHNVEAIKEKIIKNPANNDDVRPYDPGNNESNEDVSSNSFGAVFRSFFRKSTDQNMPGETQQPQKHTSNNIREKEGELSHDSKRPLDETNSGELPPSYKAATRGRSTSYDAGLPSRLLEGSDLTSANELENMSRNRHSIQEIDGWKQDTEKTLKATEAQHNLDWRTVANFHGPVPERHDATGWLGASESLKEDRGVLGGCKKDSVYNNLFDEKMEDSDLAKGIKEKSTDMQSKENDTNGLEPPVNSRRSTLGATESTLTSVGATIGAAIRSALGRGPQEEKAKDIDAYGEPCNKSESNSSNTPPKLSQHTNTAYESNQKDDTSELLKKRDDGKFNLANQDGTPLETYDPVTGITHSNMRGMSTHGTSSTAPNIDMRKNKNNNQKEARITDRKEGLLTDHKKEGLITDHKEEGLLTDRKKEGLITDRKEEGLLTDRKERLITDPKGKGPMENHNDGMNVNKELPDVKDSKTDKISRKAAGASATVGAAIGARAASLRSNVKDAGNKATDKIKQTVQNTEKKLPGISTSDNESKMNSNGKSNSSEHNPEHSFHSARADVPPTPPAKDAESAYFDCTSPKPNDHKNEEKIGSQQRKPIVTEPLDLKAMREKHKRASMSKRVDNSTDQTKIASSIGKTLGAVVAGAGTAKTVNAALDKGHLKSQTIATNKNEMDARNPTDTSTGKNERKRSASWRKSTYYSGSKSPGACSGPGQGVWVNQTKNPLTCKKHIRSASTSSVPSDTHRTERVGSYVGAGTGIWDNHVDNPLTSKKHELEKKMETKKHTKNRRSCQN</sequence>
<organism evidence="2 3">
    <name type="scientific">Phycomyces blakesleeanus (strain ATCC 8743b / DSM 1359 / FGSC 10004 / NBRC 33097 / NRRL 1555)</name>
    <dbReference type="NCBI Taxonomy" id="763407"/>
    <lineage>
        <taxon>Eukaryota</taxon>
        <taxon>Fungi</taxon>
        <taxon>Fungi incertae sedis</taxon>
        <taxon>Mucoromycota</taxon>
        <taxon>Mucoromycotina</taxon>
        <taxon>Mucoromycetes</taxon>
        <taxon>Mucorales</taxon>
        <taxon>Phycomycetaceae</taxon>
        <taxon>Phycomyces</taxon>
    </lineage>
</organism>
<feature type="compositionally biased region" description="Basic and acidic residues" evidence="1">
    <location>
        <begin position="1727"/>
        <end position="1740"/>
    </location>
</feature>
<feature type="region of interest" description="Disordered" evidence="1">
    <location>
        <begin position="1782"/>
        <end position="1883"/>
    </location>
</feature>
<feature type="region of interest" description="Disordered" evidence="1">
    <location>
        <begin position="1949"/>
        <end position="1998"/>
    </location>
</feature>